<dbReference type="EMBL" id="QSIQ01000035">
    <property type="protein sequence ID" value="RHC99469.1"/>
    <property type="molecule type" value="Genomic_DNA"/>
</dbReference>
<dbReference type="Proteomes" id="UP000266391">
    <property type="component" value="Unassembled WGS sequence"/>
</dbReference>
<gene>
    <name evidence="2" type="ORF">DW813_15140</name>
</gene>
<reference evidence="2 3" key="1">
    <citation type="submission" date="2018-08" db="EMBL/GenBank/DDBJ databases">
        <title>A genome reference for cultivated species of the human gut microbiota.</title>
        <authorList>
            <person name="Zou Y."/>
            <person name="Xue W."/>
            <person name="Luo G."/>
        </authorList>
    </citation>
    <scope>NUCLEOTIDE SEQUENCE [LARGE SCALE GENOMIC DNA]</scope>
    <source>
        <strain evidence="2 3">AM32-8LB</strain>
    </source>
</reference>
<name>A0A396AC68_9FIRM</name>
<dbReference type="RefSeq" id="WP_118093657.1">
    <property type="nucleotide sequence ID" value="NZ_QSIQ01000035.1"/>
</dbReference>
<evidence type="ECO:0000313" key="2">
    <source>
        <dbReference type="EMBL" id="RHC99469.1"/>
    </source>
</evidence>
<comment type="caution">
    <text evidence="2">The sequence shown here is derived from an EMBL/GenBank/DDBJ whole genome shotgun (WGS) entry which is preliminary data.</text>
</comment>
<accession>A0A396AC68</accession>
<evidence type="ECO:0000313" key="3">
    <source>
        <dbReference type="Proteomes" id="UP000266391"/>
    </source>
</evidence>
<proteinExistence type="predicted"/>
<dbReference type="AlphaFoldDB" id="A0A396AC68"/>
<sequence length="125" mass="14896">MTKSENLRFVMDESGRPYEPGEPEYERAMQETPESLAFEEEIIKQFRLVDKNRLQGRVNRMIWKITRRKHNVVFVFGKQAKLLREMLDSAVVPDRTALEKEADEFEQYMLKKREETLARGEKMVV</sequence>
<organism evidence="2 3">
    <name type="scientific">Roseburia inulinivorans</name>
    <dbReference type="NCBI Taxonomy" id="360807"/>
    <lineage>
        <taxon>Bacteria</taxon>
        <taxon>Bacillati</taxon>
        <taxon>Bacillota</taxon>
        <taxon>Clostridia</taxon>
        <taxon>Lachnospirales</taxon>
        <taxon>Lachnospiraceae</taxon>
        <taxon>Roseburia</taxon>
    </lineage>
</organism>
<evidence type="ECO:0000256" key="1">
    <source>
        <dbReference type="SAM" id="MobiDB-lite"/>
    </source>
</evidence>
<protein>
    <submittedName>
        <fullName evidence="2">Uncharacterized protein</fullName>
    </submittedName>
</protein>
<feature type="region of interest" description="Disordered" evidence="1">
    <location>
        <begin position="12"/>
        <end position="31"/>
    </location>
</feature>